<dbReference type="Pfam" id="PF00102">
    <property type="entry name" value="Y_phosphatase"/>
    <property type="match status" value="2"/>
</dbReference>
<dbReference type="PRINTS" id="PR00700">
    <property type="entry name" value="PRTYPHPHTASE"/>
</dbReference>
<dbReference type="SUPFAM" id="SSF49265">
    <property type="entry name" value="Fibronectin type III"/>
    <property type="match status" value="2"/>
</dbReference>
<dbReference type="AlphaFoldDB" id="A0A6A4WGQ3"/>
<feature type="transmembrane region" description="Helical" evidence="12">
    <location>
        <begin position="532"/>
        <end position="561"/>
    </location>
</feature>
<keyword evidence="5" id="KW-0378">Hydrolase</keyword>
<feature type="domain" description="Tyrosine specific protein phosphatases" evidence="14">
    <location>
        <begin position="799"/>
        <end position="873"/>
    </location>
</feature>
<comment type="subcellular location">
    <subcellularLocation>
        <location evidence="1">Membrane</location>
        <topology evidence="1">Single-pass membrane protein</topology>
    </subcellularLocation>
</comment>
<feature type="domain" description="Fibronectin type-III" evidence="16">
    <location>
        <begin position="313"/>
        <end position="409"/>
    </location>
</feature>
<feature type="domain" description="Ig-like" evidence="15">
    <location>
        <begin position="1"/>
        <end position="101"/>
    </location>
</feature>
<dbReference type="PANTHER" id="PTHR46957">
    <property type="entry name" value="CYTOKINE RECEPTOR"/>
    <property type="match status" value="1"/>
</dbReference>
<dbReference type="Pfam" id="PF07686">
    <property type="entry name" value="V-set"/>
    <property type="match status" value="1"/>
</dbReference>
<dbReference type="PROSITE" id="PS50835">
    <property type="entry name" value="IG_LIKE"/>
    <property type="match status" value="1"/>
</dbReference>
<comment type="catalytic activity">
    <reaction evidence="10">
        <text>O-phospho-L-tyrosyl-[protein] + H2O = L-tyrosyl-[protein] + phosphate</text>
        <dbReference type="Rhea" id="RHEA:10684"/>
        <dbReference type="Rhea" id="RHEA-COMP:10136"/>
        <dbReference type="Rhea" id="RHEA-COMP:20101"/>
        <dbReference type="ChEBI" id="CHEBI:15377"/>
        <dbReference type="ChEBI" id="CHEBI:43474"/>
        <dbReference type="ChEBI" id="CHEBI:46858"/>
        <dbReference type="ChEBI" id="CHEBI:61978"/>
        <dbReference type="EC" id="3.1.3.48"/>
    </reaction>
</comment>
<feature type="domain" description="Fibronectin type-III" evidence="16">
    <location>
        <begin position="410"/>
        <end position="516"/>
    </location>
</feature>
<keyword evidence="8 12" id="KW-0472">Membrane</keyword>
<sequence length="1249" mass="140955">MFTVSSGGNVTLPCPDQEGVSDPVTVTWSCRGCGQSPSSVSQSAPLLVARYSQDGGVSDPRAPRVQLRLPSFQLEIGPVSAADAGRYVCSVNGAPSAHSVSLAVQDVPRAPQRPLVVSFTSRSAELSWAPLFTEAPALSYRLQKRRYDPSGPWDLHNEITIPGNRTTFNVTGLLPFTAYSFRIFSVNSVGRSLASEPSYPMVTHREAPSGKPTVIKTFSPSSDSIEVVWRPPDRSEMNGEFIGHVLAYKPRDQAETEWITIDLPGNANESTMYVIENLTPFTEYLVKIQVKNMMGVGPFAVVRETTLEGVPGPPGNLTHQSVGDTWAMLSWKEPERPNGVIVGYYLYFEFPQGSKTITDNRIISESRPHMVYNLTDLVPYTRYTVWLHAKTSKHEGDRSETLSLRTDVGGPGAPLITNATCRADTSIVVRWRRPRQLRGSIDFYYVRYRGEFDPDLEQVMIETAVSVEYEQIILRNLTVDTIYEVQVVGVTKSRFNDSLLYWGEPSETRSVRLQHDCERIQRMESLKKRRHVGWNLSSGMVTGIACASFALLFAMMAFFIWRKYFQAAYNYLDEPNKTPSTLSTDWETDCPDGPGTPIPVHLFPKHVSQLHADGDIGFSKEYEAIQTQTLLDGYTSDFSQQTENKDKNRYLNIVAYDHTRVPLQPMGSQKRCDYVNANFIDGYQKPCAYIGTQGPLPATFDCFWRMVWEQNVHILVMITNLVERGRKKCDMYWPQEGTERYGVIQVSALGQDVMATYTIRKFRIQHLKLKKKSRAATERVVYQYHYTNWPDHGIPDSPLPILSFVRKSAAANPDGAGPIVVHCSAGVGRTGTYIVLDSMMKMIRAKGELNVFGFLKYIRTQRNFLVQTEEQYIFLHDALLEAIESGETDIHRTFLRRYLHNLQTTEQDIYPWYNLDRQFRLVTREQPSDFNLSSGRHPANAHKSRHPGLLPSECSRVCVSPRPGVECSDFINASWLPGFGRLREFIVTQHPLASTLAAFWQMVWDHNAQTIVLLSPVDDQEFGIFWPLEHDDLECEHFRVRFTAEAQGGQYILRDFTVQSRTDDYELAVRIIQCSNWPASCSPIGHVFDLIQVVQRWHLEYQNGPCVVVDRFGGTEAATFCCLTTLMKQLEYESHADVYMYARLYQRRRPGVWPSRENYLFLYRAVEALVAGGCSTPSLPPPPPPPQAVAPQPPPDVTDVPRPVLKSILKKGGTAQRVRTSRAGDTLVRIPPDGMESVTVDVGEDLTST</sequence>
<dbReference type="InterPro" id="IPR000242">
    <property type="entry name" value="PTP_cat"/>
</dbReference>
<dbReference type="InterPro" id="IPR016130">
    <property type="entry name" value="Tyr_Pase_AS"/>
</dbReference>
<dbReference type="Pfam" id="PF00041">
    <property type="entry name" value="fn3"/>
    <property type="match status" value="4"/>
</dbReference>
<keyword evidence="6" id="KW-0904">Protein phosphatase</keyword>
<dbReference type="SUPFAM" id="SSF48726">
    <property type="entry name" value="Immunoglobulin"/>
    <property type="match status" value="1"/>
</dbReference>
<dbReference type="InterPro" id="IPR036116">
    <property type="entry name" value="FN3_sf"/>
</dbReference>
<evidence type="ECO:0000256" key="5">
    <source>
        <dbReference type="ARBA" id="ARBA00022801"/>
    </source>
</evidence>
<feature type="domain" description="Tyrosine-protein phosphatase" evidence="13">
    <location>
        <begin position="618"/>
        <end position="882"/>
    </location>
</feature>
<dbReference type="PROSITE" id="PS50055">
    <property type="entry name" value="TYR_PHOSPHATASE_PTP"/>
    <property type="match status" value="2"/>
</dbReference>
<protein>
    <recommendedName>
        <fullName evidence="2">protein-tyrosine-phosphatase</fullName>
        <ecNumber evidence="2">3.1.3.48</ecNumber>
    </recommendedName>
</protein>
<evidence type="ECO:0000256" key="11">
    <source>
        <dbReference type="SAM" id="MobiDB-lite"/>
    </source>
</evidence>
<dbReference type="SMART" id="SM00409">
    <property type="entry name" value="IG"/>
    <property type="match status" value="1"/>
</dbReference>
<dbReference type="GO" id="GO:0048666">
    <property type="term" value="P:neuron development"/>
    <property type="evidence" value="ECO:0007669"/>
    <property type="project" value="UniProtKB-ARBA"/>
</dbReference>
<dbReference type="CDD" id="cd00063">
    <property type="entry name" value="FN3"/>
    <property type="match status" value="4"/>
</dbReference>
<dbReference type="CDD" id="cd14549">
    <property type="entry name" value="R5-PTPc-1"/>
    <property type="match status" value="1"/>
</dbReference>
<feature type="domain" description="Tyrosine-protein phosphatase" evidence="13">
    <location>
        <begin position="915"/>
        <end position="1169"/>
    </location>
</feature>
<feature type="domain" description="Fibronectin type-III" evidence="16">
    <location>
        <begin position="211"/>
        <end position="310"/>
    </location>
</feature>
<dbReference type="InterPro" id="IPR007110">
    <property type="entry name" value="Ig-like_dom"/>
</dbReference>
<evidence type="ECO:0000259" key="13">
    <source>
        <dbReference type="PROSITE" id="PS50055"/>
    </source>
</evidence>
<keyword evidence="9" id="KW-0325">Glycoprotein</keyword>
<dbReference type="InterPro" id="IPR003961">
    <property type="entry name" value="FN3_dom"/>
</dbReference>
<gene>
    <name evidence="17" type="primary">Ptp99A_10</name>
    <name evidence="17" type="ORF">FJT64_022536</name>
</gene>
<evidence type="ECO:0000256" key="3">
    <source>
        <dbReference type="ARBA" id="ARBA00022692"/>
    </source>
</evidence>
<dbReference type="InterPro" id="IPR003595">
    <property type="entry name" value="Tyr_Pase_cat"/>
</dbReference>
<dbReference type="InterPro" id="IPR013783">
    <property type="entry name" value="Ig-like_fold"/>
</dbReference>
<evidence type="ECO:0000256" key="1">
    <source>
        <dbReference type="ARBA" id="ARBA00004167"/>
    </source>
</evidence>
<dbReference type="InterPro" id="IPR050713">
    <property type="entry name" value="RTP_Phos/Ushers"/>
</dbReference>
<dbReference type="SMART" id="SM00194">
    <property type="entry name" value="PTPc"/>
    <property type="match status" value="2"/>
</dbReference>
<accession>A0A6A4WGQ3</accession>
<evidence type="ECO:0000313" key="17">
    <source>
        <dbReference type="EMBL" id="KAF0305905.1"/>
    </source>
</evidence>
<keyword evidence="18" id="KW-1185">Reference proteome</keyword>
<dbReference type="PANTHER" id="PTHR46957:SF3">
    <property type="entry name" value="CYTOKINE RECEPTOR"/>
    <property type="match status" value="1"/>
</dbReference>
<evidence type="ECO:0000256" key="8">
    <source>
        <dbReference type="ARBA" id="ARBA00023136"/>
    </source>
</evidence>
<dbReference type="Proteomes" id="UP000440578">
    <property type="component" value="Unassembled WGS sequence"/>
</dbReference>
<feature type="compositionally biased region" description="Pro residues" evidence="11">
    <location>
        <begin position="1178"/>
        <end position="1196"/>
    </location>
</feature>
<dbReference type="Gene3D" id="2.60.40.10">
    <property type="entry name" value="Immunoglobulins"/>
    <property type="match status" value="5"/>
</dbReference>
<evidence type="ECO:0000259" key="15">
    <source>
        <dbReference type="PROSITE" id="PS50835"/>
    </source>
</evidence>
<dbReference type="PROSITE" id="PS50853">
    <property type="entry name" value="FN3"/>
    <property type="match status" value="4"/>
</dbReference>
<dbReference type="InterPro" id="IPR036179">
    <property type="entry name" value="Ig-like_dom_sf"/>
</dbReference>
<evidence type="ECO:0000259" key="16">
    <source>
        <dbReference type="PROSITE" id="PS50853"/>
    </source>
</evidence>
<keyword evidence="7 12" id="KW-1133">Transmembrane helix</keyword>
<reference evidence="17 18" key="1">
    <citation type="submission" date="2019-07" db="EMBL/GenBank/DDBJ databases">
        <title>Draft genome assembly of a fouling barnacle, Amphibalanus amphitrite (Darwin, 1854): The first reference genome for Thecostraca.</title>
        <authorList>
            <person name="Kim W."/>
        </authorList>
    </citation>
    <scope>NUCLEOTIDE SEQUENCE [LARGE SCALE GENOMIC DNA]</scope>
    <source>
        <strain evidence="17">SNU_AA5</strain>
        <tissue evidence="17">Soma without cirri and trophi</tissue>
    </source>
</reference>
<dbReference type="OrthoDB" id="6371915at2759"/>
<dbReference type="PROSITE" id="PS50056">
    <property type="entry name" value="TYR_PHOSPHATASE_2"/>
    <property type="match status" value="1"/>
</dbReference>
<dbReference type="FunFam" id="3.90.190.10:FF:000068">
    <property type="entry name" value="receptor-type tyrosine-protein phosphatase zeta"/>
    <property type="match status" value="1"/>
</dbReference>
<evidence type="ECO:0000256" key="4">
    <source>
        <dbReference type="ARBA" id="ARBA00022729"/>
    </source>
</evidence>
<evidence type="ECO:0000256" key="10">
    <source>
        <dbReference type="ARBA" id="ARBA00051722"/>
    </source>
</evidence>
<dbReference type="InterPro" id="IPR003599">
    <property type="entry name" value="Ig_sub"/>
</dbReference>
<feature type="region of interest" description="Disordered" evidence="11">
    <location>
        <begin position="1176"/>
        <end position="1249"/>
    </location>
</feature>
<dbReference type="PROSITE" id="PS00383">
    <property type="entry name" value="TYR_PHOSPHATASE_1"/>
    <property type="match status" value="1"/>
</dbReference>
<dbReference type="SMART" id="SM00404">
    <property type="entry name" value="PTPc_motif"/>
    <property type="match status" value="2"/>
</dbReference>
<evidence type="ECO:0000259" key="14">
    <source>
        <dbReference type="PROSITE" id="PS50056"/>
    </source>
</evidence>
<evidence type="ECO:0000256" key="9">
    <source>
        <dbReference type="ARBA" id="ARBA00023180"/>
    </source>
</evidence>
<comment type="caution">
    <text evidence="17">The sequence shown here is derived from an EMBL/GenBank/DDBJ whole genome shotgun (WGS) entry which is preliminary data.</text>
</comment>
<proteinExistence type="predicted"/>
<dbReference type="FunFam" id="3.90.190.10:FF:000013">
    <property type="entry name" value="receptor-type tyrosine-protein phosphatase zeta isoform X1"/>
    <property type="match status" value="1"/>
</dbReference>
<dbReference type="Gene3D" id="3.90.190.10">
    <property type="entry name" value="Protein tyrosine phosphatase superfamily"/>
    <property type="match status" value="2"/>
</dbReference>
<dbReference type="SUPFAM" id="SSF52799">
    <property type="entry name" value="(Phosphotyrosine protein) phosphatases II"/>
    <property type="match status" value="2"/>
</dbReference>
<dbReference type="SMART" id="SM00060">
    <property type="entry name" value="FN3"/>
    <property type="match status" value="4"/>
</dbReference>
<dbReference type="GO" id="GO:0004725">
    <property type="term" value="F:protein tyrosine phosphatase activity"/>
    <property type="evidence" value="ECO:0007669"/>
    <property type="project" value="UniProtKB-EC"/>
</dbReference>
<dbReference type="EMBL" id="VIIS01000711">
    <property type="protein sequence ID" value="KAF0305905.1"/>
    <property type="molecule type" value="Genomic_DNA"/>
</dbReference>
<evidence type="ECO:0000256" key="7">
    <source>
        <dbReference type="ARBA" id="ARBA00022989"/>
    </source>
</evidence>
<dbReference type="GO" id="GO:0016020">
    <property type="term" value="C:membrane"/>
    <property type="evidence" value="ECO:0007669"/>
    <property type="project" value="UniProtKB-SubCell"/>
</dbReference>
<evidence type="ECO:0000256" key="12">
    <source>
        <dbReference type="SAM" id="Phobius"/>
    </source>
</evidence>
<feature type="domain" description="Fibronectin type-III" evidence="16">
    <location>
        <begin position="110"/>
        <end position="206"/>
    </location>
</feature>
<evidence type="ECO:0000313" key="18">
    <source>
        <dbReference type="Proteomes" id="UP000440578"/>
    </source>
</evidence>
<evidence type="ECO:0000256" key="6">
    <source>
        <dbReference type="ARBA" id="ARBA00022912"/>
    </source>
</evidence>
<keyword evidence="3 12" id="KW-0812">Transmembrane</keyword>
<dbReference type="EC" id="3.1.3.48" evidence="2"/>
<evidence type="ECO:0000256" key="2">
    <source>
        <dbReference type="ARBA" id="ARBA00013064"/>
    </source>
</evidence>
<dbReference type="InterPro" id="IPR013106">
    <property type="entry name" value="Ig_V-set"/>
</dbReference>
<organism evidence="17 18">
    <name type="scientific">Amphibalanus amphitrite</name>
    <name type="common">Striped barnacle</name>
    <name type="synonym">Balanus amphitrite</name>
    <dbReference type="NCBI Taxonomy" id="1232801"/>
    <lineage>
        <taxon>Eukaryota</taxon>
        <taxon>Metazoa</taxon>
        <taxon>Ecdysozoa</taxon>
        <taxon>Arthropoda</taxon>
        <taxon>Crustacea</taxon>
        <taxon>Multicrustacea</taxon>
        <taxon>Cirripedia</taxon>
        <taxon>Thoracica</taxon>
        <taxon>Thoracicalcarea</taxon>
        <taxon>Balanomorpha</taxon>
        <taxon>Balanoidea</taxon>
        <taxon>Balanidae</taxon>
        <taxon>Amphibalaninae</taxon>
        <taxon>Amphibalanus</taxon>
    </lineage>
</organism>
<keyword evidence="4" id="KW-0732">Signal</keyword>
<name>A0A6A4WGQ3_AMPAM</name>
<dbReference type="InterPro" id="IPR000387">
    <property type="entry name" value="Tyr_Pase_dom"/>
</dbReference>
<dbReference type="InterPro" id="IPR029021">
    <property type="entry name" value="Prot-tyrosine_phosphatase-like"/>
</dbReference>